<dbReference type="InterPro" id="IPR016197">
    <property type="entry name" value="Chromo-like_dom_sf"/>
</dbReference>
<dbReference type="Gene3D" id="2.40.50.40">
    <property type="match status" value="1"/>
</dbReference>
<feature type="domain" description="Chromo" evidence="2">
    <location>
        <begin position="55"/>
        <end position="83"/>
    </location>
</feature>
<dbReference type="Proteomes" id="UP001162060">
    <property type="component" value="Unassembled WGS sequence"/>
</dbReference>
<feature type="region of interest" description="Disordered" evidence="1">
    <location>
        <begin position="25"/>
        <end position="45"/>
    </location>
</feature>
<dbReference type="CDD" id="cd00024">
    <property type="entry name" value="CD_CSD"/>
    <property type="match status" value="1"/>
</dbReference>
<sequence length="83" mass="9424">MELITPSPFMIQVILQLFHLRGTAPENQADPTLKPDQVFPPPPHPLADPGGVQRFLVERILIHRDVNGVRTSYLVRWRGYTPA</sequence>
<dbReference type="EMBL" id="CAKLBY020000070">
    <property type="protein sequence ID" value="CAK7923744.1"/>
    <property type="molecule type" value="Genomic_DNA"/>
</dbReference>
<organism evidence="3 4">
    <name type="scientific">Peronospora matthiolae</name>
    <dbReference type="NCBI Taxonomy" id="2874970"/>
    <lineage>
        <taxon>Eukaryota</taxon>
        <taxon>Sar</taxon>
        <taxon>Stramenopiles</taxon>
        <taxon>Oomycota</taxon>
        <taxon>Peronosporomycetes</taxon>
        <taxon>Peronosporales</taxon>
        <taxon>Peronosporaceae</taxon>
        <taxon>Peronospora</taxon>
    </lineage>
</organism>
<reference evidence="3" key="1">
    <citation type="submission" date="2024-01" db="EMBL/GenBank/DDBJ databases">
        <authorList>
            <person name="Webb A."/>
        </authorList>
    </citation>
    <scope>NUCLEOTIDE SEQUENCE</scope>
    <source>
        <strain evidence="3">Pm1</strain>
    </source>
</reference>
<name>A0AAV1TRV5_9STRA</name>
<evidence type="ECO:0000313" key="3">
    <source>
        <dbReference type="EMBL" id="CAK7923744.1"/>
    </source>
</evidence>
<evidence type="ECO:0000259" key="2">
    <source>
        <dbReference type="PROSITE" id="PS50013"/>
    </source>
</evidence>
<gene>
    <name evidence="3" type="ORF">PM001_LOCUS8894</name>
</gene>
<evidence type="ECO:0000256" key="1">
    <source>
        <dbReference type="SAM" id="MobiDB-lite"/>
    </source>
</evidence>
<dbReference type="InterPro" id="IPR000953">
    <property type="entry name" value="Chromo/chromo_shadow_dom"/>
</dbReference>
<protein>
    <recommendedName>
        <fullName evidence="2">Chromo domain-containing protein</fullName>
    </recommendedName>
</protein>
<comment type="caution">
    <text evidence="3">The sequence shown here is derived from an EMBL/GenBank/DDBJ whole genome shotgun (WGS) entry which is preliminary data.</text>
</comment>
<proteinExistence type="predicted"/>
<evidence type="ECO:0000313" key="4">
    <source>
        <dbReference type="Proteomes" id="UP001162060"/>
    </source>
</evidence>
<dbReference type="SUPFAM" id="SSF54160">
    <property type="entry name" value="Chromo domain-like"/>
    <property type="match status" value="1"/>
</dbReference>
<dbReference type="AlphaFoldDB" id="A0AAV1TRV5"/>
<accession>A0AAV1TRV5</accession>
<dbReference type="PROSITE" id="PS50013">
    <property type="entry name" value="CHROMO_2"/>
    <property type="match status" value="1"/>
</dbReference>